<keyword evidence="1" id="KW-1133">Transmembrane helix</keyword>
<evidence type="ECO:0000313" key="3">
    <source>
        <dbReference type="Proteomes" id="UP000058446"/>
    </source>
</evidence>
<reference evidence="2 3" key="1">
    <citation type="submission" date="2013-10" db="EMBL/GenBank/DDBJ databases">
        <title>Complete genome sequence of Corynebacterium lactis DSM 45799(T), isolated from raw cow milk.</title>
        <authorList>
            <person name="Ruckert C."/>
            <person name="Albersmeier A."/>
            <person name="Lipski A."/>
            <person name="Kalinowski J."/>
        </authorList>
    </citation>
    <scope>NUCLEOTIDE SEQUENCE [LARGE SCALE GENOMIC DNA]</scope>
    <source>
        <strain evidence="2 3">RW2-5</strain>
    </source>
</reference>
<dbReference type="OrthoDB" id="4426144at2"/>
<evidence type="ECO:0000313" key="2">
    <source>
        <dbReference type="EMBL" id="ALA68482.1"/>
    </source>
</evidence>
<accession>A0A0K2H373</accession>
<dbReference type="PATRIC" id="fig|1408189.4.peg.829"/>
<evidence type="ECO:0000256" key="1">
    <source>
        <dbReference type="SAM" id="Phobius"/>
    </source>
</evidence>
<protein>
    <submittedName>
        <fullName evidence="2">Uncharacterized protein</fullName>
    </submittedName>
</protein>
<dbReference type="STRING" id="1408189.CLAC_04145"/>
<dbReference type="EMBL" id="CP006841">
    <property type="protein sequence ID" value="ALA68482.1"/>
    <property type="molecule type" value="Genomic_DNA"/>
</dbReference>
<feature type="transmembrane region" description="Helical" evidence="1">
    <location>
        <begin position="127"/>
        <end position="148"/>
    </location>
</feature>
<proteinExistence type="predicted"/>
<sequence length="163" mass="17407">MALRPTSDVPFHAAMAFKWWRLSIYIYLPALALTLVTALLKWDDEVDRLVNAQDMTTSQAQTSLAISLAFAVLIQSATAFACWWMAGKLLYGSSPARMVLSVAAAVFVINAALSVAGLAGRAESPGILGYLTTGLIVVASIVAATATAQSYRGERNSKFFVTT</sequence>
<organism evidence="2 3">
    <name type="scientific">Corynebacterium lactis RW2-5</name>
    <dbReference type="NCBI Taxonomy" id="1408189"/>
    <lineage>
        <taxon>Bacteria</taxon>
        <taxon>Bacillati</taxon>
        <taxon>Actinomycetota</taxon>
        <taxon>Actinomycetes</taxon>
        <taxon>Mycobacteriales</taxon>
        <taxon>Corynebacteriaceae</taxon>
        <taxon>Corynebacterium</taxon>
    </lineage>
</organism>
<name>A0A0K2H373_9CORY</name>
<keyword evidence="1" id="KW-0812">Transmembrane</keyword>
<keyword evidence="3" id="KW-1185">Reference proteome</keyword>
<dbReference type="RefSeq" id="WP_053411811.1">
    <property type="nucleotide sequence ID" value="NZ_CP006841.1"/>
</dbReference>
<gene>
    <name evidence="2" type="ORF">CLAC_04145</name>
</gene>
<dbReference type="AlphaFoldDB" id="A0A0K2H373"/>
<feature type="transmembrane region" description="Helical" evidence="1">
    <location>
        <begin position="98"/>
        <end position="121"/>
    </location>
</feature>
<dbReference type="Proteomes" id="UP000058446">
    <property type="component" value="Chromosome"/>
</dbReference>
<keyword evidence="1" id="KW-0472">Membrane</keyword>
<feature type="transmembrane region" description="Helical" evidence="1">
    <location>
        <begin position="62"/>
        <end position="86"/>
    </location>
</feature>
<dbReference type="KEGG" id="clw:CLAC_04145"/>
<feature type="transmembrane region" description="Helical" evidence="1">
    <location>
        <begin position="24"/>
        <end position="42"/>
    </location>
</feature>